<sequence>MKKERKTNIFYKFAFALFFLMVCINTKAVNVSAASAEVSIRASSGQVSKGDIVYVIITINSSDAMSGFEGSFSYDSRVLQYMTGGSVASGNDNRFQIEDTGRETGVNSLKYSIKFVARKEGSTSIELKQPYAVYNSEDSSKMSVSSDTLNIMVKSKSAKKADAPQKNDNKEPDGKEPAGTEKPYDGKKNNDESAKDDIKPSESPKPKTKKKKINADDKKNTTKNAVKSVTATYQNSVITIHYNEEYKVVTLENDKDIPTGFGKTEIVLSGHVITAYATEDNLEHKFVLIYCKCGRQEPEFYLYDTENDSFMPYDKVKAWYKESIGNTVVGSDSVSETKLKTMKYIVGIMVIICLLMFIGMITIYLHYRQNNNIISAYGGISDGSAGGIDNAGTVDSTDTIEYMGKIKHTYGENMPKFDSLKDGMSKKDVSGTDISEKEMLGDNNEKTDLDSFEEKSNNITHYWHRE</sequence>
<dbReference type="RefSeq" id="WP_055944840.1">
    <property type="nucleotide sequence ID" value="NZ_LLKB01000005.1"/>
</dbReference>
<evidence type="ECO:0000256" key="1">
    <source>
        <dbReference type="SAM" id="MobiDB-lite"/>
    </source>
</evidence>
<evidence type="ECO:0000313" key="4">
    <source>
        <dbReference type="EMBL" id="KQC85197.1"/>
    </source>
</evidence>
<protein>
    <recommendedName>
        <fullName evidence="6">Cohesin domain-containing protein</fullName>
    </recommendedName>
</protein>
<evidence type="ECO:0008006" key="6">
    <source>
        <dbReference type="Google" id="ProtNLM"/>
    </source>
</evidence>
<feature type="chain" id="PRO_5043800469" description="Cohesin domain-containing protein" evidence="3">
    <location>
        <begin position="29"/>
        <end position="466"/>
    </location>
</feature>
<dbReference type="EMBL" id="LLKB01000005">
    <property type="protein sequence ID" value="KQC85197.1"/>
    <property type="molecule type" value="Genomic_DNA"/>
</dbReference>
<feature type="transmembrane region" description="Helical" evidence="2">
    <location>
        <begin position="344"/>
        <end position="365"/>
    </location>
</feature>
<organism evidence="4 5">
    <name type="scientific">Butyribacter intestini</name>
    <dbReference type="NCBI Taxonomy" id="1703332"/>
    <lineage>
        <taxon>Bacteria</taxon>
        <taxon>Bacillati</taxon>
        <taxon>Bacillota</taxon>
        <taxon>Clostridia</taxon>
        <taxon>Lachnospirales</taxon>
        <taxon>Lachnospiraceae</taxon>
        <taxon>Butyribacter</taxon>
    </lineage>
</organism>
<dbReference type="Proteomes" id="UP000050833">
    <property type="component" value="Unassembled WGS sequence"/>
</dbReference>
<dbReference type="SUPFAM" id="SSF49384">
    <property type="entry name" value="Carbohydrate-binding domain"/>
    <property type="match status" value="1"/>
</dbReference>
<proteinExistence type="predicted"/>
<dbReference type="Gene3D" id="2.60.40.680">
    <property type="match status" value="1"/>
</dbReference>
<keyword evidence="3" id="KW-0732">Signal</keyword>
<dbReference type="CDD" id="cd08547">
    <property type="entry name" value="Type_II_cohesin"/>
    <property type="match status" value="1"/>
</dbReference>
<keyword evidence="2" id="KW-1133">Transmembrane helix</keyword>
<accession>A0AAW3JRP9</accession>
<feature type="region of interest" description="Disordered" evidence="1">
    <location>
        <begin position="156"/>
        <end position="221"/>
    </location>
</feature>
<dbReference type="GO" id="GO:0030246">
    <property type="term" value="F:carbohydrate binding"/>
    <property type="evidence" value="ECO:0007669"/>
    <property type="project" value="InterPro"/>
</dbReference>
<dbReference type="InterPro" id="IPR008965">
    <property type="entry name" value="CBM2/CBM3_carb-bd_dom_sf"/>
</dbReference>
<feature type="signal peptide" evidence="3">
    <location>
        <begin position="1"/>
        <end position="28"/>
    </location>
</feature>
<feature type="region of interest" description="Disordered" evidence="1">
    <location>
        <begin position="423"/>
        <end position="466"/>
    </location>
</feature>
<reference evidence="4 5" key="1">
    <citation type="submission" date="2015-10" db="EMBL/GenBank/DDBJ databases">
        <title>Butyribacter intestini gen. nov., sp. nov., a butyric acid-producing bacterium of the family Lachnospiraceae isolated from the human faeces.</title>
        <authorList>
            <person name="Zou Y."/>
            <person name="Xue W."/>
            <person name="Luo G."/>
            <person name="Lv M."/>
        </authorList>
    </citation>
    <scope>NUCLEOTIDE SEQUENCE [LARGE SCALE GENOMIC DNA]</scope>
    <source>
        <strain evidence="4 5">TF01-11</strain>
    </source>
</reference>
<comment type="caution">
    <text evidence="4">The sequence shown here is derived from an EMBL/GenBank/DDBJ whole genome shotgun (WGS) entry which is preliminary data.</text>
</comment>
<keyword evidence="5" id="KW-1185">Reference proteome</keyword>
<evidence type="ECO:0000256" key="3">
    <source>
        <dbReference type="SAM" id="SignalP"/>
    </source>
</evidence>
<feature type="compositionally biased region" description="Basic and acidic residues" evidence="1">
    <location>
        <begin position="159"/>
        <end position="205"/>
    </location>
</feature>
<evidence type="ECO:0000313" key="5">
    <source>
        <dbReference type="Proteomes" id="UP000050833"/>
    </source>
</evidence>
<keyword evidence="2" id="KW-0472">Membrane</keyword>
<evidence type="ECO:0000256" key="2">
    <source>
        <dbReference type="SAM" id="Phobius"/>
    </source>
</evidence>
<gene>
    <name evidence="4" type="ORF">APZ18_10895</name>
</gene>
<dbReference type="AlphaFoldDB" id="A0AAW3JRP9"/>
<name>A0AAW3JRP9_9FIRM</name>
<feature type="compositionally biased region" description="Basic and acidic residues" evidence="1">
    <location>
        <begin position="423"/>
        <end position="456"/>
    </location>
</feature>
<keyword evidence="2" id="KW-0812">Transmembrane</keyword>